<evidence type="ECO:0000259" key="6">
    <source>
        <dbReference type="SMART" id="SM00980"/>
    </source>
</evidence>
<feature type="compositionally biased region" description="Basic and acidic residues" evidence="5">
    <location>
        <begin position="1258"/>
        <end position="1269"/>
    </location>
</feature>
<feature type="region of interest" description="Disordered" evidence="5">
    <location>
        <begin position="1219"/>
        <end position="1298"/>
    </location>
</feature>
<feature type="compositionally biased region" description="Polar residues" evidence="5">
    <location>
        <begin position="1219"/>
        <end position="1240"/>
    </location>
</feature>
<proteinExistence type="predicted"/>
<feature type="region of interest" description="Disordered" evidence="5">
    <location>
        <begin position="226"/>
        <end position="305"/>
    </location>
</feature>
<protein>
    <submittedName>
        <fullName evidence="7">Uncharacterized protein LOC114324529</fullName>
    </submittedName>
</protein>
<dbReference type="OrthoDB" id="6794480at2759"/>
<feature type="compositionally biased region" description="Acidic residues" evidence="5">
    <location>
        <begin position="245"/>
        <end position="284"/>
    </location>
</feature>
<feature type="region of interest" description="Disordered" evidence="5">
    <location>
        <begin position="1090"/>
        <end position="1109"/>
    </location>
</feature>
<dbReference type="KEGG" id="dvv:114324529"/>
<dbReference type="InterPro" id="IPR006612">
    <property type="entry name" value="THAP_Znf"/>
</dbReference>
<feature type="region of interest" description="Disordered" evidence="5">
    <location>
        <begin position="1"/>
        <end position="20"/>
    </location>
</feature>
<dbReference type="SMART" id="SM00980">
    <property type="entry name" value="THAP"/>
    <property type="match status" value="1"/>
</dbReference>
<feature type="region of interest" description="Disordered" evidence="5">
    <location>
        <begin position="340"/>
        <end position="359"/>
    </location>
</feature>
<evidence type="ECO:0000256" key="3">
    <source>
        <dbReference type="ARBA" id="ARBA00022833"/>
    </source>
</evidence>
<feature type="domain" description="THAP-type" evidence="6">
    <location>
        <begin position="25"/>
        <end position="103"/>
    </location>
</feature>
<dbReference type="GO" id="GO:0008270">
    <property type="term" value="F:zinc ion binding"/>
    <property type="evidence" value="ECO:0007669"/>
    <property type="project" value="UniProtKB-KW"/>
</dbReference>
<dbReference type="SUPFAM" id="SSF57716">
    <property type="entry name" value="Glucocorticoid receptor-like (DNA-binding domain)"/>
    <property type="match status" value="1"/>
</dbReference>
<keyword evidence="4" id="KW-0238">DNA-binding</keyword>
<organism evidence="7">
    <name type="scientific">Diabrotica virgifera virgifera</name>
    <name type="common">western corn rootworm</name>
    <dbReference type="NCBI Taxonomy" id="50390"/>
    <lineage>
        <taxon>Eukaryota</taxon>
        <taxon>Metazoa</taxon>
        <taxon>Ecdysozoa</taxon>
        <taxon>Arthropoda</taxon>
        <taxon>Hexapoda</taxon>
        <taxon>Insecta</taxon>
        <taxon>Pterygota</taxon>
        <taxon>Neoptera</taxon>
        <taxon>Endopterygota</taxon>
        <taxon>Coleoptera</taxon>
        <taxon>Polyphaga</taxon>
        <taxon>Cucujiformia</taxon>
        <taxon>Chrysomeloidea</taxon>
        <taxon>Chrysomelidae</taxon>
        <taxon>Galerucinae</taxon>
        <taxon>Diabroticina</taxon>
        <taxon>Diabroticites</taxon>
        <taxon>Diabrotica</taxon>
    </lineage>
</organism>
<sequence>MSSSSKSENDPDESYTRPRRAKTKMKCVVEDCPTIGCPPNSTHCLTRERYIPWMKAIKQSPENVKTPNYDSYICQKHFALSQRVGPNLKPNAIPTLNLPTSSNSKVCTKEEIEQEFFLVKAIITVEKNVPADEVPFMNHYYSKLILFNDLIPTKKELAWRLNLLGVKYKEDEEVEVKDSVVDVFSKQSEPVFIQTPTYLETTLIEEVDDEFVEDVPSFISPSNLLELMKEEEVKPSPNENRMENYDDNPDDPDEVEDDRDPDYECSNDEDDDDDYQDDDDDEDFIPPGGKKSKRPTKLYTPPKNAVWKPSIKTETKVIKQEPNSSSSKVVVKMEQVVENKSQINGSTKEEPSSKNEQIEEKIDSQVKNIITKIDSVVRKMGKSPTLSHYCDQVKRLSQASISKSMLKRYLTELNVIFVDDEEPESEIYFVTADGNTSVTDLLILSEVRNIENRLKYIGKIPELKYFCEELNKQFQGKTDASFTEEAVLAWLNELNIQCQENLSKYPSLSYFQGELESKGYPCPEANIAYMLKQKKIKFKEIGDLELPTKFVHNKDRIERALYEINSHFYRTMVQYNEDLKYMELRHVNPKKDVTKAIAASEYYFYSVKQVASDSDYYKRLVSKFGDSLCTINVMTQWLNQLGIGQRNQRCFKDIPNLDYFCEKLFKKNSVRYSKHIVRKWLIESAIVFEYEDLDPLENQDNDQANFAGLTDYLKKLNADYYKIDGEIIQIIRNIERGDGRVKLTPPFSKLYEALCKARSDLSVDTVEVWLKRLMVKYVPDHPNLTTLNKTLHYPCLIPPLDYFYEKLVERLGTAFPKKTLAKWLDHLTILYYPSDLNDDPNVQDIALNADIVRILLELESEHESFSDVSIGDILRSVQINFAEYKKVPTLDYIYKHVQSSKIFCTKKSQFSDCKDILKNWLKILRIVYTDLDDRTKTLSSLATPSTTVNNAAIVKTPSTIVNTSPIVKIPSTVINPSTIVQTIPNKESTSTVIIKTEPNQVNTSNIISPTTKLIKLTDCPKVNIDQSKDIKIIKVADLPVVQIEDKVNQTESVSVIQHEKLGNQTLNTNGTNSPILDSLQLMPAKKVDSARSSPQLIPTTKVDSPRSSPQISVVDIRSLSPAVTPPTDKEMLDKPSNENVLLKKSIQNKKTVKTMMIFPREVKVLLREGFFKNIVTDFQSRREVPTLDHFYTKLKEKCYYFSKAYLQKLLENLNISFSDPENGSESKSNETESNGSQTLQPADKNSDESKKKSSVLNRIEKKKINEKSPKVTAKKTTTTKRKPGRPPKKAAPSSSDTVEIVSVSVPVIEIDDSDDDEDSVPKKKSKVASDVIEIKEDEVVEVTEPAAEETGTSEDSDQKKLVELFSEVQYEFFKNSDVPRCIDIYKRVIEHFGDKYTLPEVKDMLTKYSIDVKQ</sequence>
<evidence type="ECO:0000256" key="5">
    <source>
        <dbReference type="SAM" id="MobiDB-lite"/>
    </source>
</evidence>
<accession>A0A6P7F015</accession>
<reference evidence="7" key="1">
    <citation type="submission" date="2025-08" db="UniProtKB">
        <authorList>
            <consortium name="RefSeq"/>
        </authorList>
    </citation>
    <scope>IDENTIFICATION</scope>
    <source>
        <tissue evidence="7">Whole insect</tissue>
    </source>
</reference>
<evidence type="ECO:0000256" key="1">
    <source>
        <dbReference type="ARBA" id="ARBA00022723"/>
    </source>
</evidence>
<name>A0A6P7F015_DIAVI</name>
<dbReference type="RefSeq" id="XP_028128192.1">
    <property type="nucleotide sequence ID" value="XM_028272391.1"/>
</dbReference>
<dbReference type="InParanoid" id="A0A6P7F015"/>
<evidence type="ECO:0000256" key="2">
    <source>
        <dbReference type="ARBA" id="ARBA00022771"/>
    </source>
</evidence>
<feature type="compositionally biased region" description="Basic residues" evidence="5">
    <location>
        <begin position="1277"/>
        <end position="1288"/>
    </location>
</feature>
<feature type="compositionally biased region" description="Basic and acidic residues" evidence="5">
    <location>
        <begin position="347"/>
        <end position="359"/>
    </location>
</feature>
<keyword evidence="1" id="KW-0479">Metal-binding</keyword>
<dbReference type="Pfam" id="PF05485">
    <property type="entry name" value="THAP"/>
    <property type="match status" value="1"/>
</dbReference>
<feature type="compositionally biased region" description="Basic and acidic residues" evidence="5">
    <location>
        <begin position="227"/>
        <end position="244"/>
    </location>
</feature>
<dbReference type="GO" id="GO:0003677">
    <property type="term" value="F:DNA binding"/>
    <property type="evidence" value="ECO:0007669"/>
    <property type="project" value="UniProtKB-KW"/>
</dbReference>
<keyword evidence="2" id="KW-0863">Zinc-finger</keyword>
<evidence type="ECO:0000313" key="7">
    <source>
        <dbReference type="RefSeq" id="XP_028128192.1"/>
    </source>
</evidence>
<gene>
    <name evidence="7" type="primary">LOC114324529</name>
</gene>
<keyword evidence="3" id="KW-0862">Zinc</keyword>
<evidence type="ECO:0000256" key="4">
    <source>
        <dbReference type="ARBA" id="ARBA00023125"/>
    </source>
</evidence>